<comment type="caution">
    <text evidence="4">The sequence shown here is derived from an EMBL/GenBank/DDBJ whole genome shotgun (WGS) entry which is preliminary data.</text>
</comment>
<feature type="transmembrane region" description="Helical" evidence="2">
    <location>
        <begin position="37"/>
        <end position="58"/>
    </location>
</feature>
<keyword evidence="2" id="KW-0812">Transmembrane</keyword>
<keyword evidence="2" id="KW-0472">Membrane</keyword>
<dbReference type="SUPFAM" id="SSF50998">
    <property type="entry name" value="Quinoprotein alcohol dehydrogenase-like"/>
    <property type="match status" value="1"/>
</dbReference>
<proteinExistence type="predicted"/>
<evidence type="ECO:0000256" key="1">
    <source>
        <dbReference type="SAM" id="MobiDB-lite"/>
    </source>
</evidence>
<evidence type="ECO:0000313" key="5">
    <source>
        <dbReference type="Proteomes" id="UP001499942"/>
    </source>
</evidence>
<name>A0ABN3LK23_9ACTN</name>
<feature type="compositionally biased region" description="Low complexity" evidence="1">
    <location>
        <begin position="65"/>
        <end position="91"/>
    </location>
</feature>
<evidence type="ECO:0000313" key="4">
    <source>
        <dbReference type="EMBL" id="GAA2485606.1"/>
    </source>
</evidence>
<feature type="compositionally biased region" description="Pro residues" evidence="1">
    <location>
        <begin position="14"/>
        <end position="29"/>
    </location>
</feature>
<accession>A0ABN3LK23</accession>
<feature type="region of interest" description="Disordered" evidence="1">
    <location>
        <begin position="1"/>
        <end position="36"/>
    </location>
</feature>
<dbReference type="PANTHER" id="PTHR34512:SF30">
    <property type="entry name" value="OUTER MEMBRANE PROTEIN ASSEMBLY FACTOR BAMB"/>
    <property type="match status" value="1"/>
</dbReference>
<dbReference type="InterPro" id="IPR011047">
    <property type="entry name" value="Quinoprotein_ADH-like_sf"/>
</dbReference>
<feature type="region of interest" description="Disordered" evidence="1">
    <location>
        <begin position="63"/>
        <end position="102"/>
    </location>
</feature>
<evidence type="ECO:0000259" key="3">
    <source>
        <dbReference type="Pfam" id="PF13360"/>
    </source>
</evidence>
<dbReference type="SMART" id="SM00564">
    <property type="entry name" value="PQQ"/>
    <property type="match status" value="3"/>
</dbReference>
<keyword evidence="2" id="KW-1133">Transmembrane helix</keyword>
<protein>
    <recommendedName>
        <fullName evidence="3">Pyrrolo-quinoline quinone repeat domain-containing protein</fullName>
    </recommendedName>
</protein>
<dbReference type="Proteomes" id="UP001499942">
    <property type="component" value="Unassembled WGS sequence"/>
</dbReference>
<organism evidence="4 5">
    <name type="scientific">Streptomyces gobitricini</name>
    <dbReference type="NCBI Taxonomy" id="68211"/>
    <lineage>
        <taxon>Bacteria</taxon>
        <taxon>Bacillati</taxon>
        <taxon>Actinomycetota</taxon>
        <taxon>Actinomycetes</taxon>
        <taxon>Kitasatosporales</taxon>
        <taxon>Streptomycetaceae</taxon>
        <taxon>Streptomyces</taxon>
    </lineage>
</organism>
<reference evidence="4 5" key="1">
    <citation type="journal article" date="2019" name="Int. J. Syst. Evol. Microbiol.">
        <title>The Global Catalogue of Microorganisms (GCM) 10K type strain sequencing project: providing services to taxonomists for standard genome sequencing and annotation.</title>
        <authorList>
            <consortium name="The Broad Institute Genomics Platform"/>
            <consortium name="The Broad Institute Genome Sequencing Center for Infectious Disease"/>
            <person name="Wu L."/>
            <person name="Ma J."/>
        </authorList>
    </citation>
    <scope>NUCLEOTIDE SEQUENCE [LARGE SCALE GENOMIC DNA]</scope>
    <source>
        <strain evidence="4 5">JCM 5062</strain>
    </source>
</reference>
<sequence>MSQPFPHAPQYGGFPPPPSGPPRPVPPPEPPRRRTPAVVAAVVAGALLVVGGVVWAVGDHRRSDVGASSGKPAAASPSPSVPAGPVRAASAWEVPEPEPGPFERPVSADGAWYVDGTYVTGVVHGVTGYDPASGAVRWTVPLTGDLCAASPTATSSGQIAVSYTADTGSKSPCSGFAVIDAAAGKVVWKTTLPGVRTRGLGLSVAISERTAAVGWPRSSGTQGGGSFGFDRAKGTVIWDKSAPGGDGEEHRSAGQGLITHSFGPEHEDLAMPREQRFGVRDAVTGEATWRYTTRGLGAWIVSADPLIVAVDTGLQDFPFDPNTLRSISADGTVQAEWTLRTKELASDRYILGCGEHSYRACASAVTANGILYLATDNPVGTKGEIHAFDARTGKRLWAFTPETDHRSVALVPLAADAESVTVMTRPDSMRGTKVYRVSARDGSARLLFETTKSSTFDSLPEADMYGKHTEDPVIYADGRLFLHRNDFQAPIAAPMTLALAATDDSR</sequence>
<gene>
    <name evidence="4" type="ORF">GCM10010393_15790</name>
</gene>
<dbReference type="InterPro" id="IPR002372">
    <property type="entry name" value="PQQ_rpt_dom"/>
</dbReference>
<dbReference type="InterPro" id="IPR015943">
    <property type="entry name" value="WD40/YVTN_repeat-like_dom_sf"/>
</dbReference>
<dbReference type="PANTHER" id="PTHR34512">
    <property type="entry name" value="CELL SURFACE PROTEIN"/>
    <property type="match status" value="1"/>
</dbReference>
<dbReference type="Pfam" id="PF13360">
    <property type="entry name" value="PQQ_2"/>
    <property type="match status" value="1"/>
</dbReference>
<dbReference type="EMBL" id="BAAASR010000007">
    <property type="protein sequence ID" value="GAA2485606.1"/>
    <property type="molecule type" value="Genomic_DNA"/>
</dbReference>
<evidence type="ECO:0000256" key="2">
    <source>
        <dbReference type="SAM" id="Phobius"/>
    </source>
</evidence>
<keyword evidence="5" id="KW-1185">Reference proteome</keyword>
<feature type="domain" description="Pyrrolo-quinoline quinone repeat" evidence="3">
    <location>
        <begin position="115"/>
        <end position="306"/>
    </location>
</feature>
<dbReference type="InterPro" id="IPR018391">
    <property type="entry name" value="PQQ_b-propeller_rpt"/>
</dbReference>
<dbReference type="Gene3D" id="2.130.10.10">
    <property type="entry name" value="YVTN repeat-like/Quinoprotein amine dehydrogenase"/>
    <property type="match status" value="1"/>
</dbReference>
<dbReference type="Gene3D" id="2.40.10.480">
    <property type="match status" value="1"/>
</dbReference>